<gene>
    <name evidence="10" type="ORF">g.9173</name>
</gene>
<dbReference type="AlphaFoldDB" id="A0A1D2A929"/>
<dbReference type="GO" id="GO:0003729">
    <property type="term" value="F:mRNA binding"/>
    <property type="evidence" value="ECO:0007669"/>
    <property type="project" value="TreeGrafter"/>
</dbReference>
<dbReference type="InterPro" id="IPR002058">
    <property type="entry name" value="PAP_assoc"/>
</dbReference>
<feature type="non-terminal residue" evidence="10">
    <location>
        <position position="1"/>
    </location>
</feature>
<dbReference type="SUPFAM" id="SSF81631">
    <property type="entry name" value="PAP/OAS1 substrate-binding domain"/>
    <property type="match status" value="1"/>
</dbReference>
<sequence>LVTLRRNSTIGSVNRAWLHRRDPATKPTFVRLMAQRRKSETTLTPVHEGSSAYRYTKFAVLGSALTPRSKESLVVEAVSASVEVVHPADTSTAQTSIVRNRPATAGRPEGAKERSPESGVESGELPESSPNGAQDREPEEAAVQSVIQDLFDDFISFGGSARTPAAPAKPEPSEPALLDKVPWHKSIWGIESASLRLHHEIVELARYLTPLPEEAMQRNAAIQRVRDVVACIWPEAQVKVFGSFATGLYLPTSDIDAVVLGSGCEDVPQGLKALASALHRKHLAKDIQVITKAKVPIIKFEEAESCYKFDISFDVANGPEAAESVRALMDVLPPMRHLVMVLKVFLHQRDLNEVYAGGLGSYALLVLVAAFLQLHPSRQPSRRFGKGPSKPEDLEQNLGILLIDFFRLYGRTLNTYDVGVSCRNGGAYIKKSASGFYSSERPYLLAVEDPCDPTNDLARNSYNISRVRAAFEYAYLRMVAPSSPKESILARVLRLDPVLFMRTPVAHPESPQRPHKKSRKKRKSESPAAQEAAEKQNKKKRKHRERSLSLEEEGAAPAAREDTRNPSHPLSPAPIAGSGQDGHRRSRRREAQGLEAADGIAGHSGSSNASGSRHIRFD</sequence>
<evidence type="ECO:0000256" key="5">
    <source>
        <dbReference type="ARBA" id="ARBA00022723"/>
    </source>
</evidence>
<evidence type="ECO:0000256" key="2">
    <source>
        <dbReference type="ARBA" id="ARBA00008593"/>
    </source>
</evidence>
<dbReference type="InterPro" id="IPR054708">
    <property type="entry name" value="MTPAP-like_central"/>
</dbReference>
<evidence type="ECO:0000256" key="7">
    <source>
        <dbReference type="SAM" id="MobiDB-lite"/>
    </source>
</evidence>
<feature type="compositionally biased region" description="Basic residues" evidence="7">
    <location>
        <begin position="513"/>
        <end position="523"/>
    </location>
</feature>
<comment type="cofactor">
    <cofactor evidence="1">
        <name>Mn(2+)</name>
        <dbReference type="ChEBI" id="CHEBI:29035"/>
    </cofactor>
</comment>
<dbReference type="Gene3D" id="3.30.460.10">
    <property type="entry name" value="Beta Polymerase, domain 2"/>
    <property type="match status" value="1"/>
</dbReference>
<evidence type="ECO:0000256" key="1">
    <source>
        <dbReference type="ARBA" id="ARBA00001936"/>
    </source>
</evidence>
<evidence type="ECO:0000259" key="9">
    <source>
        <dbReference type="Pfam" id="PF22600"/>
    </source>
</evidence>
<dbReference type="GO" id="GO:1990817">
    <property type="term" value="F:poly(A) RNA polymerase activity"/>
    <property type="evidence" value="ECO:0007669"/>
    <property type="project" value="UniProtKB-EC"/>
</dbReference>
<protein>
    <recommendedName>
        <fullName evidence="3">polynucleotide adenylyltransferase</fullName>
        <ecNumber evidence="3">2.7.7.19</ecNumber>
    </recommendedName>
</protein>
<evidence type="ECO:0000256" key="3">
    <source>
        <dbReference type="ARBA" id="ARBA00012388"/>
    </source>
</evidence>
<dbReference type="GO" id="GO:0005730">
    <property type="term" value="C:nucleolus"/>
    <property type="evidence" value="ECO:0007669"/>
    <property type="project" value="TreeGrafter"/>
</dbReference>
<dbReference type="InterPro" id="IPR043519">
    <property type="entry name" value="NT_sf"/>
</dbReference>
<feature type="domain" description="PAP-associated" evidence="8">
    <location>
        <begin position="397"/>
        <end position="455"/>
    </location>
</feature>
<dbReference type="SUPFAM" id="SSF81301">
    <property type="entry name" value="Nucleotidyltransferase"/>
    <property type="match status" value="1"/>
</dbReference>
<feature type="compositionally biased region" description="Low complexity" evidence="7">
    <location>
        <begin position="599"/>
        <end position="612"/>
    </location>
</feature>
<comment type="similarity">
    <text evidence="2">Belongs to the DNA polymerase type-B-like family.</text>
</comment>
<feature type="region of interest" description="Disordered" evidence="7">
    <location>
        <begin position="504"/>
        <end position="618"/>
    </location>
</feature>
<dbReference type="FunFam" id="3.30.460.10:FF:000006">
    <property type="entry name" value="non-canonical poly(A) RNA polymerase PAPD5"/>
    <property type="match status" value="1"/>
</dbReference>
<evidence type="ECO:0000259" key="8">
    <source>
        <dbReference type="Pfam" id="PF03828"/>
    </source>
</evidence>
<evidence type="ECO:0000313" key="10">
    <source>
        <dbReference type="EMBL" id="JAT75719.1"/>
    </source>
</evidence>
<dbReference type="InterPro" id="IPR045862">
    <property type="entry name" value="Trf4-like"/>
</dbReference>
<dbReference type="Pfam" id="PF22600">
    <property type="entry name" value="MTPAP-like_central"/>
    <property type="match status" value="1"/>
</dbReference>
<proteinExistence type="inferred from homology"/>
<keyword evidence="5" id="KW-0479">Metal-binding</keyword>
<reference evidence="10" key="1">
    <citation type="submission" date="2015-08" db="EMBL/GenBank/DDBJ databases">
        <authorList>
            <person name="Babu N.S."/>
            <person name="Beckwith C.J."/>
            <person name="Beseler K.G."/>
            <person name="Brison A."/>
            <person name="Carone J.V."/>
            <person name="Caskin T.P."/>
            <person name="Diamond M."/>
            <person name="Durham M.E."/>
            <person name="Foxe J.M."/>
            <person name="Go M."/>
            <person name="Henderson B.A."/>
            <person name="Jones I.B."/>
            <person name="McGettigan J.A."/>
            <person name="Micheletti S.J."/>
            <person name="Nasrallah M.E."/>
            <person name="Ortiz D."/>
            <person name="Piller C.R."/>
            <person name="Privatt S.R."/>
            <person name="Schneider S.L."/>
            <person name="Sharp S."/>
            <person name="Smith T.C."/>
            <person name="Stanton J.D."/>
            <person name="Ullery H.E."/>
            <person name="Wilson R.J."/>
            <person name="Serrano M.G."/>
            <person name="Buck G."/>
            <person name="Lee V."/>
            <person name="Wang Y."/>
            <person name="Carvalho R."/>
            <person name="Voegtly L."/>
            <person name="Shi R."/>
            <person name="Duckworth R."/>
            <person name="Johnson A."/>
            <person name="Loviza R."/>
            <person name="Walstead R."/>
            <person name="Shah Z."/>
            <person name="Kiflezghi M."/>
            <person name="Wade K."/>
            <person name="Ball S.L."/>
            <person name="Bradley K.W."/>
            <person name="Asai D.J."/>
            <person name="Bowman C.A."/>
            <person name="Russell D.A."/>
            <person name="Pope W.H."/>
            <person name="Jacobs-Sera D."/>
            <person name="Hendrix R.W."/>
            <person name="Hatfull G.F."/>
        </authorList>
    </citation>
    <scope>NUCLEOTIDE SEQUENCE</scope>
</reference>
<keyword evidence="4" id="KW-0808">Transferase</keyword>
<keyword evidence="6" id="KW-0460">Magnesium</keyword>
<dbReference type="Gene3D" id="1.10.1410.10">
    <property type="match status" value="1"/>
</dbReference>
<dbReference type="GO" id="GO:0031123">
    <property type="term" value="P:RNA 3'-end processing"/>
    <property type="evidence" value="ECO:0007669"/>
    <property type="project" value="TreeGrafter"/>
</dbReference>
<organism evidence="10">
    <name type="scientific">Auxenochlorella protothecoides</name>
    <name type="common">Green microalga</name>
    <name type="synonym">Chlorella protothecoides</name>
    <dbReference type="NCBI Taxonomy" id="3075"/>
    <lineage>
        <taxon>Eukaryota</taxon>
        <taxon>Viridiplantae</taxon>
        <taxon>Chlorophyta</taxon>
        <taxon>core chlorophytes</taxon>
        <taxon>Trebouxiophyceae</taxon>
        <taxon>Chlorellales</taxon>
        <taxon>Chlorellaceae</taxon>
        <taxon>Auxenochlorella</taxon>
    </lineage>
</organism>
<feature type="region of interest" description="Disordered" evidence="7">
    <location>
        <begin position="88"/>
        <end position="142"/>
    </location>
</feature>
<feature type="domain" description="Poly(A) RNA polymerase mitochondrial-like central palm" evidence="9">
    <location>
        <begin position="197"/>
        <end position="318"/>
    </location>
</feature>
<dbReference type="Pfam" id="PF03828">
    <property type="entry name" value="PAP_assoc"/>
    <property type="match status" value="1"/>
</dbReference>
<name>A0A1D2A929_AUXPR</name>
<evidence type="ECO:0000256" key="6">
    <source>
        <dbReference type="ARBA" id="ARBA00022842"/>
    </source>
</evidence>
<dbReference type="GO" id="GO:0031499">
    <property type="term" value="C:TRAMP complex"/>
    <property type="evidence" value="ECO:0007669"/>
    <property type="project" value="TreeGrafter"/>
</dbReference>
<dbReference type="EMBL" id="GDKF01002903">
    <property type="protein sequence ID" value="JAT75719.1"/>
    <property type="molecule type" value="Transcribed_RNA"/>
</dbReference>
<dbReference type="GO" id="GO:0046872">
    <property type="term" value="F:metal ion binding"/>
    <property type="evidence" value="ECO:0007669"/>
    <property type="project" value="UniProtKB-KW"/>
</dbReference>
<dbReference type="GO" id="GO:0043634">
    <property type="term" value="P:polyadenylation-dependent ncRNA catabolic process"/>
    <property type="evidence" value="ECO:0007669"/>
    <property type="project" value="TreeGrafter"/>
</dbReference>
<evidence type="ECO:0000256" key="4">
    <source>
        <dbReference type="ARBA" id="ARBA00022679"/>
    </source>
</evidence>
<feature type="compositionally biased region" description="Polar residues" evidence="7">
    <location>
        <begin position="89"/>
        <end position="98"/>
    </location>
</feature>
<dbReference type="PANTHER" id="PTHR23092">
    <property type="entry name" value="POLY(A) RNA POLYMERASE"/>
    <property type="match status" value="1"/>
</dbReference>
<dbReference type="EC" id="2.7.7.19" evidence="3"/>
<dbReference type="CDD" id="cd05402">
    <property type="entry name" value="NT_PAP_TUTase"/>
    <property type="match status" value="1"/>
</dbReference>
<dbReference type="PANTHER" id="PTHR23092:SF15">
    <property type="entry name" value="INACTIVE NON-CANONICAL POLY(A) RNA POLYMERASE PROTEIN TRF4-2-RELATED"/>
    <property type="match status" value="1"/>
</dbReference>
<accession>A0A1D2A929</accession>